<dbReference type="GO" id="GO:0016787">
    <property type="term" value="F:hydrolase activity"/>
    <property type="evidence" value="ECO:0007669"/>
    <property type="project" value="UniProtKB-KW"/>
</dbReference>
<comment type="caution">
    <text evidence="10">The sequence shown here is derived from an EMBL/GenBank/DDBJ whole genome shotgun (WGS) entry which is preliminary data.</text>
</comment>
<dbReference type="SMART" id="SM00490">
    <property type="entry name" value="HELICc"/>
    <property type="match status" value="1"/>
</dbReference>
<dbReference type="GO" id="GO:0003676">
    <property type="term" value="F:nucleic acid binding"/>
    <property type="evidence" value="ECO:0007669"/>
    <property type="project" value="InterPro"/>
</dbReference>
<feature type="region of interest" description="Disordered" evidence="7">
    <location>
        <begin position="485"/>
        <end position="524"/>
    </location>
</feature>
<dbReference type="AlphaFoldDB" id="A0A409VZK7"/>
<dbReference type="SMART" id="SM00487">
    <property type="entry name" value="DEXDc"/>
    <property type="match status" value="1"/>
</dbReference>
<dbReference type="Gene3D" id="3.40.50.300">
    <property type="entry name" value="P-loop containing nucleotide triphosphate hydrolases"/>
    <property type="match status" value="2"/>
</dbReference>
<dbReference type="SUPFAM" id="SSF52540">
    <property type="entry name" value="P-loop containing nucleoside triphosphate hydrolases"/>
    <property type="match status" value="1"/>
</dbReference>
<evidence type="ECO:0000256" key="4">
    <source>
        <dbReference type="ARBA" id="ARBA00022806"/>
    </source>
</evidence>
<evidence type="ECO:0000313" key="10">
    <source>
        <dbReference type="EMBL" id="PPQ71706.1"/>
    </source>
</evidence>
<dbReference type="GO" id="GO:0003724">
    <property type="term" value="F:RNA helicase activity"/>
    <property type="evidence" value="ECO:0007669"/>
    <property type="project" value="UniProtKB-EC"/>
</dbReference>
<dbReference type="PROSITE" id="PS51194">
    <property type="entry name" value="HELICASE_CTER"/>
    <property type="match status" value="1"/>
</dbReference>
<keyword evidence="5" id="KW-0067">ATP-binding</keyword>
<reference evidence="10 11" key="1">
    <citation type="journal article" date="2018" name="Evol. Lett.">
        <title>Horizontal gene cluster transfer increased hallucinogenic mushroom diversity.</title>
        <authorList>
            <person name="Reynolds H.T."/>
            <person name="Vijayakumar V."/>
            <person name="Gluck-Thaler E."/>
            <person name="Korotkin H.B."/>
            <person name="Matheny P.B."/>
            <person name="Slot J.C."/>
        </authorList>
    </citation>
    <scope>NUCLEOTIDE SEQUENCE [LARGE SCALE GENOMIC DNA]</scope>
    <source>
        <strain evidence="10 11">SRW20</strain>
    </source>
</reference>
<protein>
    <recommendedName>
        <fullName evidence="1">RNA helicase</fullName>
        <ecNumber evidence="1">3.6.4.13</ecNumber>
    </recommendedName>
</protein>
<feature type="region of interest" description="Disordered" evidence="7">
    <location>
        <begin position="408"/>
        <end position="432"/>
    </location>
</feature>
<gene>
    <name evidence="10" type="ORF">CVT26_007623</name>
</gene>
<feature type="compositionally biased region" description="Basic and acidic residues" evidence="7">
    <location>
        <begin position="241"/>
        <end position="257"/>
    </location>
</feature>
<feature type="compositionally biased region" description="Polar residues" evidence="7">
    <location>
        <begin position="410"/>
        <end position="421"/>
    </location>
</feature>
<dbReference type="EMBL" id="NHYE01005491">
    <property type="protein sequence ID" value="PPQ71706.1"/>
    <property type="molecule type" value="Genomic_DNA"/>
</dbReference>
<dbReference type="InParanoid" id="A0A409VZK7"/>
<proteinExistence type="predicted"/>
<evidence type="ECO:0000256" key="2">
    <source>
        <dbReference type="ARBA" id="ARBA00022741"/>
    </source>
</evidence>
<feature type="region of interest" description="Disordered" evidence="7">
    <location>
        <begin position="73"/>
        <end position="124"/>
    </location>
</feature>
<dbReference type="Pfam" id="PF00270">
    <property type="entry name" value="DEAD"/>
    <property type="match status" value="1"/>
</dbReference>
<dbReference type="InterPro" id="IPR011545">
    <property type="entry name" value="DEAD/DEAH_box_helicase_dom"/>
</dbReference>
<keyword evidence="2" id="KW-0547">Nucleotide-binding</keyword>
<feature type="region of interest" description="Disordered" evidence="7">
    <location>
        <begin position="337"/>
        <end position="373"/>
    </location>
</feature>
<dbReference type="InterPro" id="IPR027417">
    <property type="entry name" value="P-loop_NTPase"/>
</dbReference>
<dbReference type="OrthoDB" id="10256233at2759"/>
<organism evidence="10 11">
    <name type="scientific">Gymnopilus dilepis</name>
    <dbReference type="NCBI Taxonomy" id="231916"/>
    <lineage>
        <taxon>Eukaryota</taxon>
        <taxon>Fungi</taxon>
        <taxon>Dikarya</taxon>
        <taxon>Basidiomycota</taxon>
        <taxon>Agaricomycotina</taxon>
        <taxon>Agaricomycetes</taxon>
        <taxon>Agaricomycetidae</taxon>
        <taxon>Agaricales</taxon>
        <taxon>Agaricineae</taxon>
        <taxon>Hymenogastraceae</taxon>
        <taxon>Gymnopilus</taxon>
    </lineage>
</organism>
<comment type="catalytic activity">
    <reaction evidence="6">
        <text>ATP + H2O = ADP + phosphate + H(+)</text>
        <dbReference type="Rhea" id="RHEA:13065"/>
        <dbReference type="ChEBI" id="CHEBI:15377"/>
        <dbReference type="ChEBI" id="CHEBI:15378"/>
        <dbReference type="ChEBI" id="CHEBI:30616"/>
        <dbReference type="ChEBI" id="CHEBI:43474"/>
        <dbReference type="ChEBI" id="CHEBI:456216"/>
        <dbReference type="EC" id="3.6.4.13"/>
    </reaction>
</comment>
<feature type="compositionally biased region" description="Basic and acidic residues" evidence="7">
    <location>
        <begin position="216"/>
        <end position="228"/>
    </location>
</feature>
<dbReference type="PROSITE" id="PS51192">
    <property type="entry name" value="HELICASE_ATP_BIND_1"/>
    <property type="match status" value="1"/>
</dbReference>
<evidence type="ECO:0000256" key="3">
    <source>
        <dbReference type="ARBA" id="ARBA00022801"/>
    </source>
</evidence>
<feature type="region of interest" description="Disordered" evidence="7">
    <location>
        <begin position="34"/>
        <end position="56"/>
    </location>
</feature>
<sequence>MSVLASRSGCLRTLHSQPQRTLTTYTFRHFLQNEASTSRSPCPSSDQVLRRHPPLNIGGMGLKYERSFYTSTRVEIPKGKRKGSGPSSSHNKLASPSNVARGKPQPKKFERIKSNSNRQKAWDRTLSGAASVSLLNRKETKKAVRVAWKRMTVLEGKIKRGTGDVDRYRKELAELQRGWEVLTEGKSKSKRHRKSKALTPSERDFDDSQRQPLVKADLEPKLEPKFEEPAPEAEPELSFAARRERQQSWNSRKESEWSKVGLQSSTDEEFADVSRSRRDKRLDTRSFEVLAAQTKNSRLRFSPSAWARARGGTPRFASRTARRLGLGLGLAGRRSDMRRQDLAQEQEEMEAAGFSRRKAVEEQQDEDEDHLRSDEFRRYMHAQTAKGIEHVTSDSPLDIDEFYFPPKPVTTASSSDTTIPSSRDRSEKKIRTISSEETVDKFTSPPLLPGFLAGLKQKFGERVLPTPIQGLSVRWVLEAFGHRWSGPRQEEPQNEGAEEQARPATTDKSSQTPRSTSLQPVSTSTPVGYRQFLLAAETGSGKSIAYLLPLLQNLKLTEHLPRPSEAPTSSPRKSEPVHSPRALILAPTHELARQLSTFAKDLCHSPDTRLRVLCTSVENKDTSSTDLKRERRLDDLKRRAQGSWEAWDHPDFYAGVVFDNEVTGADRGVAKRGVAEPGEPGSVEEGQGRKVPLDVVVGTPLKLLEMAWGRGTEKLLRRAVQASRVYTAAARGDGNGAMDLTIGEPREKPDLGFENVEYVVVDEADVLFDKDFEETTRLLLADIAAVRGRPVPYILTSSTATSPSSDISFPTNLPLPSKPIDYPFHLILTSATIPATLNTYLAHVHPGMMRLASPRLHKLPKGLATEYVPWTGGNKWKDVLYRLKRVWAEDAMAWRVSRVHSEMRGKLSSPIYSGLARDRSKEVRDALEEIALSKVVIFCNSSKKVENFSAYLHDSGVKNVAVTSGSAERRAGRSNKYLQGFLREHKSGKPGSTPPPRKWGGPPWQTPPQKESEVDSPVDPALLAAVESPEALEELRRRRDEPRVLVTTSLLSRGLDFSPEVKHVFITDQPRNMIDFLHRAGRAARAGQTGKVVIFGKMRGRGSDRFRGARSKIGDLSRR</sequence>
<dbReference type="GO" id="GO:0005524">
    <property type="term" value="F:ATP binding"/>
    <property type="evidence" value="ECO:0007669"/>
    <property type="project" value="UniProtKB-KW"/>
</dbReference>
<keyword evidence="3" id="KW-0378">Hydrolase</keyword>
<evidence type="ECO:0000256" key="7">
    <source>
        <dbReference type="SAM" id="MobiDB-lite"/>
    </source>
</evidence>
<dbReference type="Pfam" id="PF00271">
    <property type="entry name" value="Helicase_C"/>
    <property type="match status" value="1"/>
</dbReference>
<evidence type="ECO:0000259" key="8">
    <source>
        <dbReference type="PROSITE" id="PS51192"/>
    </source>
</evidence>
<evidence type="ECO:0000313" key="11">
    <source>
        <dbReference type="Proteomes" id="UP000284706"/>
    </source>
</evidence>
<evidence type="ECO:0000256" key="1">
    <source>
        <dbReference type="ARBA" id="ARBA00012552"/>
    </source>
</evidence>
<evidence type="ECO:0000259" key="9">
    <source>
        <dbReference type="PROSITE" id="PS51194"/>
    </source>
</evidence>
<feature type="region of interest" description="Disordered" evidence="7">
    <location>
        <begin position="559"/>
        <end position="579"/>
    </location>
</feature>
<evidence type="ECO:0000256" key="6">
    <source>
        <dbReference type="ARBA" id="ARBA00047984"/>
    </source>
</evidence>
<accession>A0A409VZK7</accession>
<dbReference type="STRING" id="231916.A0A409VZK7"/>
<dbReference type="Proteomes" id="UP000284706">
    <property type="component" value="Unassembled WGS sequence"/>
</dbReference>
<dbReference type="InterPro" id="IPR014001">
    <property type="entry name" value="Helicase_ATP-bd"/>
</dbReference>
<name>A0A409VZK7_9AGAR</name>
<dbReference type="InterPro" id="IPR001650">
    <property type="entry name" value="Helicase_C-like"/>
</dbReference>
<dbReference type="PANTHER" id="PTHR47960">
    <property type="entry name" value="DEAD-BOX ATP-DEPENDENT RNA HELICASE 50"/>
    <property type="match status" value="1"/>
</dbReference>
<keyword evidence="11" id="KW-1185">Reference proteome</keyword>
<feature type="domain" description="Helicase C-terminal" evidence="9">
    <location>
        <begin position="922"/>
        <end position="1119"/>
    </location>
</feature>
<feature type="region of interest" description="Disordered" evidence="7">
    <location>
        <begin position="185"/>
        <end position="272"/>
    </location>
</feature>
<feature type="region of interest" description="Disordered" evidence="7">
    <location>
        <begin position="983"/>
        <end position="1016"/>
    </location>
</feature>
<keyword evidence="4" id="KW-0347">Helicase</keyword>
<dbReference type="EC" id="3.6.4.13" evidence="1"/>
<feature type="domain" description="Helicase ATP-binding" evidence="8">
    <location>
        <begin position="523"/>
        <end position="851"/>
    </location>
</feature>
<feature type="compositionally biased region" description="Polar residues" evidence="7">
    <location>
        <begin position="34"/>
        <end position="47"/>
    </location>
</feature>
<feature type="compositionally biased region" description="Polar residues" evidence="7">
    <location>
        <begin position="506"/>
        <end position="524"/>
    </location>
</feature>
<evidence type="ECO:0000256" key="5">
    <source>
        <dbReference type="ARBA" id="ARBA00022840"/>
    </source>
</evidence>